<dbReference type="PANTHER" id="PTHR22940:SF4">
    <property type="entry name" value="PROTEIN TIMELESS HOMOLOG"/>
    <property type="match status" value="1"/>
</dbReference>
<feature type="compositionally biased region" description="Polar residues" evidence="4">
    <location>
        <begin position="891"/>
        <end position="905"/>
    </location>
</feature>
<dbReference type="GO" id="GO:0000076">
    <property type="term" value="P:DNA replication checkpoint signaling"/>
    <property type="evidence" value="ECO:0007669"/>
    <property type="project" value="TreeGrafter"/>
</dbReference>
<feature type="region of interest" description="Disordered" evidence="4">
    <location>
        <begin position="720"/>
        <end position="822"/>
    </location>
</feature>
<comment type="caution">
    <text evidence="6">The sequence shown here is derived from an EMBL/GenBank/DDBJ whole genome shotgun (WGS) entry which is preliminary data.</text>
</comment>
<dbReference type="EMBL" id="BLQM01000502">
    <property type="protein sequence ID" value="GMH92686.1"/>
    <property type="molecule type" value="Genomic_DNA"/>
</dbReference>
<gene>
    <name evidence="6" type="ORF">TL16_g12420</name>
</gene>
<evidence type="ECO:0000256" key="3">
    <source>
        <dbReference type="ARBA" id="ARBA00023306"/>
    </source>
</evidence>
<dbReference type="GO" id="GO:0006281">
    <property type="term" value="P:DNA repair"/>
    <property type="evidence" value="ECO:0007669"/>
    <property type="project" value="TreeGrafter"/>
</dbReference>
<evidence type="ECO:0000256" key="2">
    <source>
        <dbReference type="ARBA" id="ARBA00023242"/>
    </source>
</evidence>
<feature type="domain" description="Timeless N-terminal" evidence="5">
    <location>
        <begin position="51"/>
        <end position="319"/>
    </location>
</feature>
<name>A0A9W7BQF0_9STRA</name>
<feature type="compositionally biased region" description="Acidic residues" evidence="4">
    <location>
        <begin position="945"/>
        <end position="960"/>
    </location>
</feature>
<organism evidence="6 7">
    <name type="scientific">Triparma laevis f. inornata</name>
    <dbReference type="NCBI Taxonomy" id="1714386"/>
    <lineage>
        <taxon>Eukaryota</taxon>
        <taxon>Sar</taxon>
        <taxon>Stramenopiles</taxon>
        <taxon>Ochrophyta</taxon>
        <taxon>Bolidophyceae</taxon>
        <taxon>Parmales</taxon>
        <taxon>Triparmaceae</taxon>
        <taxon>Triparma</taxon>
    </lineage>
</organism>
<dbReference type="Proteomes" id="UP001162640">
    <property type="component" value="Unassembled WGS sequence"/>
</dbReference>
<feature type="compositionally biased region" description="Basic and acidic residues" evidence="4">
    <location>
        <begin position="274"/>
        <end position="283"/>
    </location>
</feature>
<evidence type="ECO:0000256" key="4">
    <source>
        <dbReference type="SAM" id="MobiDB-lite"/>
    </source>
</evidence>
<feature type="region of interest" description="Disordered" evidence="4">
    <location>
        <begin position="274"/>
        <end position="349"/>
    </location>
</feature>
<dbReference type="InterPro" id="IPR044998">
    <property type="entry name" value="Timeless"/>
</dbReference>
<proteinExistence type="predicted"/>
<evidence type="ECO:0000313" key="7">
    <source>
        <dbReference type="Proteomes" id="UP001162640"/>
    </source>
</evidence>
<feature type="compositionally biased region" description="Basic and acidic residues" evidence="4">
    <location>
        <begin position="906"/>
        <end position="915"/>
    </location>
</feature>
<feature type="compositionally biased region" description="Low complexity" evidence="4">
    <location>
        <begin position="970"/>
        <end position="981"/>
    </location>
</feature>
<accession>A0A9W7BQF0</accession>
<dbReference type="PANTHER" id="PTHR22940">
    <property type="entry name" value="TIMEOUT/TIMELESS-2"/>
    <property type="match status" value="1"/>
</dbReference>
<evidence type="ECO:0000256" key="1">
    <source>
        <dbReference type="ARBA" id="ARBA00004123"/>
    </source>
</evidence>
<dbReference type="Pfam" id="PF04821">
    <property type="entry name" value="TIMELESS"/>
    <property type="match status" value="1"/>
</dbReference>
<sequence length="991" mass="111286">MSLTMPPRADATHALKHISKSMMNELLLVVSVLGSNVSNPETGQTSFIPVADCLNWLQDLQRALRTDNDDVRTLSNHLSSWKVLPQKLLPISLSKRDDPDTVLTVCKLCVILTKPMTVTGKRAGMLNIDTKSGKINASTIEEQMALRENALVQARALASYKRDFLEPGVLSVFVGMLEQPLRKGSEKDDQTIELVLHLLRNLLNPSILAPTAKTITEAARTHHELLKAFESELVLDILLFIGSNIQSKRMFHWNLLVMEILNFMIKDVDPVRCAEAHSDDPGAKKSKTGGLLSQVRQKEKTKLAPHSTASRHSRFGGTLRGKNAAPPPSSSKNEKHRRKNKQTATFTATSQPVHVDGESAFKVLHDFSKAFLERCYGPVMKSLKDEFRRDSGRLEASDKPAFFKIVTWFSTFQRSLTGTVGKCIFTLDLFSFNLVTSSVDQYIQEKKATPLSDAVKLYKEMTAHLFLLASSKEETENLISQGLMQKIFYENEPRDKVLKLVHNWRAGVFSKAYLDDLVGLTHNTLKVLDYCKRLYEPEVDAWESNMKKVKMTVTDRHKEAAARYSLDWYIGKIVSAGAIKVYTHLLRVYKDNCADANHHLVSFFTRLCKYKLDAAVVDLEAEEGSVPKDELDKVTLEPLLFNAELMVIYDRILSDPMSSSNDSFKPLTKLVTTLVRHFAVAADRNPLLYVEGLFCVGNRFRKYCEMVTNVYLDENALTGKSRAEEEDEDDEARFREHQAQKKKRAGDDSSDDEDEWSDEEVVEEPKSDEKSDEEDLGEVGSDSDDDDEEKAKAKAVKMEARAEKAREKAQTEKSKKKRMTWSTSEDQILKSAFFVHTSAKQVIRAVMTDPKLVKGGKGKKQIRERIKKLGLAVMGGTEEQSSQEMEIDTQEPCQLDTQEPSQTSEAADKWNDSRKYVPKSKKRVEEEESEVTAGRLKKKAKAAVEDDDDEDLDFGGEVDADGGFTLSQESAAPPASVVGAAKNVFLDDDDE</sequence>
<dbReference type="GO" id="GO:0031298">
    <property type="term" value="C:replication fork protection complex"/>
    <property type="evidence" value="ECO:0007669"/>
    <property type="project" value="TreeGrafter"/>
</dbReference>
<feature type="region of interest" description="Disordered" evidence="4">
    <location>
        <begin position="873"/>
        <end position="991"/>
    </location>
</feature>
<keyword evidence="2" id="KW-0539">Nucleus</keyword>
<dbReference type="GO" id="GO:0043111">
    <property type="term" value="P:replication fork arrest"/>
    <property type="evidence" value="ECO:0007669"/>
    <property type="project" value="TreeGrafter"/>
</dbReference>
<feature type="compositionally biased region" description="Acidic residues" evidence="4">
    <location>
        <begin position="770"/>
        <end position="788"/>
    </location>
</feature>
<keyword evidence="3" id="KW-0131">Cell cycle</keyword>
<evidence type="ECO:0000313" key="6">
    <source>
        <dbReference type="EMBL" id="GMH92686.1"/>
    </source>
</evidence>
<evidence type="ECO:0000259" key="5">
    <source>
        <dbReference type="Pfam" id="PF04821"/>
    </source>
</evidence>
<dbReference type="AlphaFoldDB" id="A0A9W7BQF0"/>
<feature type="compositionally biased region" description="Acidic residues" evidence="4">
    <location>
        <begin position="748"/>
        <end position="762"/>
    </location>
</feature>
<reference evidence="7" key="1">
    <citation type="journal article" date="2023" name="Commun. Biol.">
        <title>Genome analysis of Parmales, the sister group of diatoms, reveals the evolutionary specialization of diatoms from phago-mixotrophs to photoautotrophs.</title>
        <authorList>
            <person name="Ban H."/>
            <person name="Sato S."/>
            <person name="Yoshikawa S."/>
            <person name="Yamada K."/>
            <person name="Nakamura Y."/>
            <person name="Ichinomiya M."/>
            <person name="Sato N."/>
            <person name="Blanc-Mathieu R."/>
            <person name="Endo H."/>
            <person name="Kuwata A."/>
            <person name="Ogata H."/>
        </authorList>
    </citation>
    <scope>NUCLEOTIDE SEQUENCE [LARGE SCALE GENOMIC DNA]</scope>
</reference>
<feature type="compositionally biased region" description="Basic and acidic residues" evidence="4">
    <location>
        <begin position="789"/>
        <end position="813"/>
    </location>
</feature>
<dbReference type="InterPro" id="IPR006906">
    <property type="entry name" value="Timeless_N"/>
</dbReference>
<protein>
    <recommendedName>
        <fullName evidence="5">Timeless N-terminal domain-containing protein</fullName>
    </recommendedName>
</protein>
<dbReference type="GO" id="GO:0003677">
    <property type="term" value="F:DNA binding"/>
    <property type="evidence" value="ECO:0007669"/>
    <property type="project" value="TreeGrafter"/>
</dbReference>
<comment type="subcellular location">
    <subcellularLocation>
        <location evidence="1">Nucleus</location>
    </subcellularLocation>
</comment>